<evidence type="ECO:0008006" key="3">
    <source>
        <dbReference type="Google" id="ProtNLM"/>
    </source>
</evidence>
<accession>A0A0T7GMJ1</accession>
<dbReference type="Proteomes" id="UP000039660">
    <property type="component" value="Unassembled WGS sequence"/>
</dbReference>
<evidence type="ECO:0000313" key="1">
    <source>
        <dbReference type="EMBL" id="CDZ48436.1"/>
    </source>
</evidence>
<dbReference type="AlphaFoldDB" id="A0A0T7GMJ1"/>
<dbReference type="RefSeq" id="WP_046634473.1">
    <property type="nucleotide sequence ID" value="NZ_CCRK01000004.1"/>
</dbReference>
<evidence type="ECO:0000313" key="2">
    <source>
        <dbReference type="Proteomes" id="UP000039660"/>
    </source>
</evidence>
<name>A0A0T7GMJ1_NEOGA</name>
<gene>
    <name evidence="1" type="ORF">NGAL_HAMBI1189_24210</name>
</gene>
<reference evidence="1 2" key="1">
    <citation type="submission" date="2014-08" db="EMBL/GenBank/DDBJ databases">
        <authorList>
            <person name="Chen Y.-H."/>
        </authorList>
    </citation>
    <scope>NUCLEOTIDE SEQUENCE [LARGE SCALE GENOMIC DNA]</scope>
</reference>
<protein>
    <recommendedName>
        <fullName evidence="3">Antitoxin VbhA domain-containing protein</fullName>
    </recommendedName>
</protein>
<proteinExistence type="predicted"/>
<sequence length="72" mass="8432">MSDKDTIRQRTLEAAHLQMIEGNPLDADDIAMFEMFDREGFSTEEQLAYVREDLKKRMQQKKELIVSAVGRR</sequence>
<organism evidence="1 2">
    <name type="scientific">Neorhizobium galegae bv. officinalis</name>
    <dbReference type="NCBI Taxonomy" id="323656"/>
    <lineage>
        <taxon>Bacteria</taxon>
        <taxon>Pseudomonadati</taxon>
        <taxon>Pseudomonadota</taxon>
        <taxon>Alphaproteobacteria</taxon>
        <taxon>Hyphomicrobiales</taxon>
        <taxon>Rhizobiaceae</taxon>
        <taxon>Rhizobium/Agrobacterium group</taxon>
        <taxon>Neorhizobium</taxon>
    </lineage>
</organism>
<dbReference type="EMBL" id="CCRK01000004">
    <property type="protein sequence ID" value="CDZ48436.1"/>
    <property type="molecule type" value="Genomic_DNA"/>
</dbReference>